<evidence type="ECO:0000313" key="1">
    <source>
        <dbReference type="EMBL" id="AXJ07927.1"/>
    </source>
</evidence>
<evidence type="ECO:0000313" key="2">
    <source>
        <dbReference type="Proteomes" id="UP000254535"/>
    </source>
</evidence>
<dbReference type="InterPro" id="IPR019658">
    <property type="entry name" value="DUF2515"/>
</dbReference>
<proteinExistence type="predicted"/>
<name>A0A345V5C5_PSEFL</name>
<dbReference type="Proteomes" id="UP000254535">
    <property type="component" value="Chromosome"/>
</dbReference>
<accession>A0A345V5C5</accession>
<dbReference type="AlphaFoldDB" id="A0A345V5C5"/>
<dbReference type="Pfam" id="PF10720">
    <property type="entry name" value="DUF2515"/>
    <property type="match status" value="1"/>
</dbReference>
<organism evidence="1 2">
    <name type="scientific">Pseudomonas fluorescens</name>
    <dbReference type="NCBI Taxonomy" id="294"/>
    <lineage>
        <taxon>Bacteria</taxon>
        <taxon>Pseudomonadati</taxon>
        <taxon>Pseudomonadota</taxon>
        <taxon>Gammaproteobacteria</taxon>
        <taxon>Pseudomonadales</taxon>
        <taxon>Pseudomonadaceae</taxon>
        <taxon>Pseudomonas</taxon>
    </lineage>
</organism>
<gene>
    <name evidence="1" type="ORF">CFN16_28435</name>
</gene>
<reference evidence="1 2" key="1">
    <citation type="submission" date="2017-07" db="EMBL/GenBank/DDBJ databases">
        <title>Genome sequence of Pseudomonas NEP1.</title>
        <authorList>
            <person name="Nascimento F.X."/>
        </authorList>
    </citation>
    <scope>NUCLEOTIDE SEQUENCE [LARGE SCALE GENOMIC DNA]</scope>
    <source>
        <strain evidence="1 2">NEP1</strain>
    </source>
</reference>
<sequence>MTGQCIAPDDLDMKKLWDSTCELPACKRETTKTGPNPKTRVEVPLLTCNCLWRRFQKEAEEWVAPGGVLIADPQARNRKINAAYAQLWLADNRFQWAGLAAFASKQVGCGLIHATKLQTAIAAQKAAQEKLRTAKSETIFEGFGFKLSKTNPEAERELEKARAANPLPTEDITFGDNPRSVVQQQLDYVYEMLALGNTSLFLDVYPLHRFFMVRGYKEMEKCLKSRGEIVKDVMWPISDKVDFGADTQEIYSTFKAIDQGNIAGSVEKMALHEQVNILQPAMYDETHFALLMRGTHGGDVISVVTGLLPGAAEEIQLTLASQCKAPDNRKVAFGSNPLANLADKDQRMKFVLRAATQFDELLKQPASRAKLEQSIREIAAGGGVK</sequence>
<protein>
    <submittedName>
        <fullName evidence="1">Uncharacterized protein</fullName>
    </submittedName>
</protein>
<dbReference type="RefSeq" id="WP_115079820.1">
    <property type="nucleotide sequence ID" value="NZ_CP022313.1"/>
</dbReference>
<dbReference type="EMBL" id="CP022313">
    <property type="protein sequence ID" value="AXJ07927.1"/>
    <property type="molecule type" value="Genomic_DNA"/>
</dbReference>